<dbReference type="PIRSF" id="PIRSF500061">
    <property type="entry name" value="GOGAT_lg2_archl"/>
    <property type="match status" value="1"/>
</dbReference>
<dbReference type="Proteomes" id="UP000467260">
    <property type="component" value="Chromosome"/>
</dbReference>
<evidence type="ECO:0000256" key="4">
    <source>
        <dbReference type="ARBA" id="ARBA00023002"/>
    </source>
</evidence>
<dbReference type="InterPro" id="IPR013785">
    <property type="entry name" value="Aldolase_TIM"/>
</dbReference>
<dbReference type="SUPFAM" id="SSF51395">
    <property type="entry name" value="FMN-linked oxidoreductases"/>
    <property type="match status" value="1"/>
</dbReference>
<dbReference type="PIRSF" id="PIRSF006429">
    <property type="entry name" value="GOGAT_lg_2"/>
    <property type="match status" value="1"/>
</dbReference>
<dbReference type="InterPro" id="IPR036922">
    <property type="entry name" value="Rieske_2Fe-2S_sf"/>
</dbReference>
<keyword evidence="5" id="KW-0408">Iron</keyword>
<dbReference type="PROSITE" id="PS51296">
    <property type="entry name" value="RIESKE"/>
    <property type="match status" value="1"/>
</dbReference>
<evidence type="ECO:0000313" key="9">
    <source>
        <dbReference type="Proteomes" id="UP000467260"/>
    </source>
</evidence>
<evidence type="ECO:0000256" key="2">
    <source>
        <dbReference type="ARBA" id="ARBA00022714"/>
    </source>
</evidence>
<evidence type="ECO:0000313" key="8">
    <source>
        <dbReference type="EMBL" id="BBZ25145.1"/>
    </source>
</evidence>
<gene>
    <name evidence="8" type="ORF">MHIB_35630</name>
</gene>
<reference evidence="8 9" key="1">
    <citation type="journal article" date="2019" name="Emerg. Microbes Infect.">
        <title>Comprehensive subspecies identification of 175 nontuberculous mycobacteria species based on 7547 genomic profiles.</title>
        <authorList>
            <person name="Matsumoto Y."/>
            <person name="Kinjo T."/>
            <person name="Motooka D."/>
            <person name="Nabeya D."/>
            <person name="Jung N."/>
            <person name="Uechi K."/>
            <person name="Horii T."/>
            <person name="Iida T."/>
            <person name="Fujita J."/>
            <person name="Nakamura S."/>
        </authorList>
    </citation>
    <scope>NUCLEOTIDE SEQUENCE [LARGE SCALE GENOMIC DNA]</scope>
    <source>
        <strain evidence="8 9">JCM 13571</strain>
    </source>
</reference>
<dbReference type="GO" id="GO:0006537">
    <property type="term" value="P:glutamate biosynthetic process"/>
    <property type="evidence" value="ECO:0007669"/>
    <property type="project" value="InterPro"/>
</dbReference>
<dbReference type="OrthoDB" id="9758182at2"/>
<proteinExistence type="inferred from homology"/>
<dbReference type="InterPro" id="IPR043578">
    <property type="entry name" value="GltB_archl_type"/>
</dbReference>
<dbReference type="AlphaFoldDB" id="A0A7I7X7D0"/>
<dbReference type="EMBL" id="AP022609">
    <property type="protein sequence ID" value="BBZ25145.1"/>
    <property type="molecule type" value="Genomic_DNA"/>
</dbReference>
<dbReference type="Gene3D" id="3.20.20.70">
    <property type="entry name" value="Aldolase class I"/>
    <property type="match status" value="1"/>
</dbReference>
<dbReference type="GO" id="GO:0004497">
    <property type="term" value="F:monooxygenase activity"/>
    <property type="evidence" value="ECO:0007669"/>
    <property type="project" value="UniProtKB-ARBA"/>
</dbReference>
<dbReference type="Pfam" id="PF01645">
    <property type="entry name" value="Glu_synthase"/>
    <property type="match status" value="1"/>
</dbReference>
<sequence length="542" mass="57224">MSVDSTAALEVAKWSELRDGEPFAAQVDGVDVVLVRRGDDISALYGRCAHRGALMADGHVDGDLLICDVHGWRYELETGVAPVNPAVGLAKFPAWISDDAVYVDRAAVAAFAQRNPQPYFDDGYQGQWIQPTGTADEPHVAEIHELAAHGLSRVGKHGSSAAMGVERGRLPSWDSIQLITAQLARPPLLDDEPVSTQTVIGPGARRPLVLDIPLFVSDMSFGALSEEAKTALATGAELAGTGICSGEGGMLPEEQAANTRYLYELASGRFGGDIQHARKVQAFHFKGGQGAKTGTGGHLPGAKVVGKIAEVRGLAPGTAAISPARFPDWTSLNQFADFAAQIRQVSGGIPIGYKMSAQHIEEDIDAALEIGVDYIILDGRGGGTGSAPTLFRDNISVPTIPALARARRHLDRAQARDVTLVIAGGIRTPADMVKALGLGADAIALSNAALQAIGCVGMRACHTNACPVGIATQNPQLRSRLPIDLAAKRLDRYLRSVVELMAVLARACGHGRLADFQLSDLVTFDRDFAYLSGVPYAGVIPL</sequence>
<dbReference type="Pfam" id="PF00355">
    <property type="entry name" value="Rieske"/>
    <property type="match status" value="1"/>
</dbReference>
<dbReference type="GO" id="GO:0046872">
    <property type="term" value="F:metal ion binding"/>
    <property type="evidence" value="ECO:0007669"/>
    <property type="project" value="UniProtKB-KW"/>
</dbReference>
<evidence type="ECO:0000256" key="3">
    <source>
        <dbReference type="ARBA" id="ARBA00022723"/>
    </source>
</evidence>
<dbReference type="PANTHER" id="PTHR43819:SF1">
    <property type="entry name" value="ARCHAEAL-TYPE GLUTAMATE SYNTHASE [NADPH]"/>
    <property type="match status" value="1"/>
</dbReference>
<dbReference type="InterPro" id="IPR017941">
    <property type="entry name" value="Rieske_2Fe-2S"/>
</dbReference>
<keyword evidence="4" id="KW-0560">Oxidoreductase</keyword>
<organism evidence="8 9">
    <name type="scientific">Mycolicibacter hiberniae</name>
    <dbReference type="NCBI Taxonomy" id="29314"/>
    <lineage>
        <taxon>Bacteria</taxon>
        <taxon>Bacillati</taxon>
        <taxon>Actinomycetota</taxon>
        <taxon>Actinomycetes</taxon>
        <taxon>Mycobacteriales</taxon>
        <taxon>Mycobacteriaceae</taxon>
        <taxon>Mycolicibacter</taxon>
    </lineage>
</organism>
<accession>A0A7I7X7D0</accession>
<keyword evidence="2" id="KW-0001">2Fe-2S</keyword>
<dbReference type="GO" id="GO:0015930">
    <property type="term" value="F:glutamate synthase activity"/>
    <property type="evidence" value="ECO:0007669"/>
    <property type="project" value="InterPro"/>
</dbReference>
<evidence type="ECO:0000256" key="7">
    <source>
        <dbReference type="PIRNR" id="PIRNR006429"/>
    </source>
</evidence>
<dbReference type="PANTHER" id="PTHR43819">
    <property type="entry name" value="ARCHAEAL-TYPE GLUTAMATE SYNTHASE [NADPH]"/>
    <property type="match status" value="1"/>
</dbReference>
<protein>
    <submittedName>
        <fullName evidence="8">Glutamate synthase</fullName>
    </submittedName>
</protein>
<name>A0A7I7X7D0_9MYCO</name>
<keyword evidence="3" id="KW-0479">Metal-binding</keyword>
<keyword evidence="6" id="KW-0411">Iron-sulfur</keyword>
<dbReference type="GO" id="GO:0051537">
    <property type="term" value="F:2 iron, 2 sulfur cluster binding"/>
    <property type="evidence" value="ECO:0007669"/>
    <property type="project" value="UniProtKB-KW"/>
</dbReference>
<dbReference type="Gene3D" id="2.102.10.10">
    <property type="entry name" value="Rieske [2Fe-2S] iron-sulphur domain"/>
    <property type="match status" value="1"/>
</dbReference>
<dbReference type="InterPro" id="IPR024188">
    <property type="entry name" value="GltB"/>
</dbReference>
<dbReference type="CDD" id="cd02808">
    <property type="entry name" value="GltS_FMN"/>
    <property type="match status" value="1"/>
</dbReference>
<dbReference type="RefSeq" id="WP_085136164.1">
    <property type="nucleotide sequence ID" value="NZ_AP022609.1"/>
</dbReference>
<keyword evidence="9" id="KW-1185">Reference proteome</keyword>
<evidence type="ECO:0000256" key="6">
    <source>
        <dbReference type="ARBA" id="ARBA00023014"/>
    </source>
</evidence>
<dbReference type="InterPro" id="IPR002932">
    <property type="entry name" value="Glu_synthdom"/>
</dbReference>
<dbReference type="KEGG" id="mhib:MHIB_35630"/>
<dbReference type="GO" id="GO:0016705">
    <property type="term" value="F:oxidoreductase activity, acting on paired donors, with incorporation or reduction of molecular oxygen"/>
    <property type="evidence" value="ECO:0007669"/>
    <property type="project" value="UniProtKB-ARBA"/>
</dbReference>
<evidence type="ECO:0000256" key="1">
    <source>
        <dbReference type="ARBA" id="ARBA00009716"/>
    </source>
</evidence>
<comment type="similarity">
    <text evidence="1 7">Belongs to the glutamate synthase family.</text>
</comment>
<evidence type="ECO:0000256" key="5">
    <source>
        <dbReference type="ARBA" id="ARBA00023004"/>
    </source>
</evidence>